<dbReference type="EMBL" id="KN840438">
    <property type="protein sequence ID" value="KIP12794.1"/>
    <property type="molecule type" value="Genomic_DNA"/>
</dbReference>
<evidence type="ECO:0008006" key="3">
    <source>
        <dbReference type="Google" id="ProtNLM"/>
    </source>
</evidence>
<proteinExistence type="predicted"/>
<evidence type="ECO:0000313" key="1">
    <source>
        <dbReference type="EMBL" id="KIP12794.1"/>
    </source>
</evidence>
<dbReference type="Proteomes" id="UP000053257">
    <property type="component" value="Unassembled WGS sequence"/>
</dbReference>
<organism evidence="1 2">
    <name type="scientific">Phlebiopsis gigantea (strain 11061_1 CR5-6)</name>
    <name type="common">White-rot fungus</name>
    <name type="synonym">Peniophora gigantea</name>
    <dbReference type="NCBI Taxonomy" id="745531"/>
    <lineage>
        <taxon>Eukaryota</taxon>
        <taxon>Fungi</taxon>
        <taxon>Dikarya</taxon>
        <taxon>Basidiomycota</taxon>
        <taxon>Agaricomycotina</taxon>
        <taxon>Agaricomycetes</taxon>
        <taxon>Polyporales</taxon>
        <taxon>Phanerochaetaceae</taxon>
        <taxon>Phlebiopsis</taxon>
    </lineage>
</organism>
<gene>
    <name evidence="1" type="ORF">PHLGIDRAFT_135733</name>
</gene>
<dbReference type="HOGENOM" id="CLU_903475_0_0_1"/>
<accession>A0A0C3P4A0</accession>
<name>A0A0C3P4A0_PHLG1</name>
<reference evidence="1 2" key="1">
    <citation type="journal article" date="2014" name="PLoS Genet.">
        <title>Analysis of the Phlebiopsis gigantea genome, transcriptome and secretome provides insight into its pioneer colonization strategies of wood.</title>
        <authorList>
            <person name="Hori C."/>
            <person name="Ishida T."/>
            <person name="Igarashi K."/>
            <person name="Samejima M."/>
            <person name="Suzuki H."/>
            <person name="Master E."/>
            <person name="Ferreira P."/>
            <person name="Ruiz-Duenas F.J."/>
            <person name="Held B."/>
            <person name="Canessa P."/>
            <person name="Larrondo L.F."/>
            <person name="Schmoll M."/>
            <person name="Druzhinina I.S."/>
            <person name="Kubicek C.P."/>
            <person name="Gaskell J.A."/>
            <person name="Kersten P."/>
            <person name="St John F."/>
            <person name="Glasner J."/>
            <person name="Sabat G."/>
            <person name="Splinter BonDurant S."/>
            <person name="Syed K."/>
            <person name="Yadav J."/>
            <person name="Mgbeahuruike A.C."/>
            <person name="Kovalchuk A."/>
            <person name="Asiegbu F.O."/>
            <person name="Lackner G."/>
            <person name="Hoffmeister D."/>
            <person name="Rencoret J."/>
            <person name="Gutierrez A."/>
            <person name="Sun H."/>
            <person name="Lindquist E."/>
            <person name="Barry K."/>
            <person name="Riley R."/>
            <person name="Grigoriev I.V."/>
            <person name="Henrissat B."/>
            <person name="Kues U."/>
            <person name="Berka R.M."/>
            <person name="Martinez A.T."/>
            <person name="Covert S.F."/>
            <person name="Blanchette R.A."/>
            <person name="Cullen D."/>
        </authorList>
    </citation>
    <scope>NUCLEOTIDE SEQUENCE [LARGE SCALE GENOMIC DNA]</scope>
    <source>
        <strain evidence="1 2">11061_1 CR5-6</strain>
    </source>
</reference>
<sequence>MWPTISFLRYQHPSGHQGLVDGVCTNLLPLLQTICDDISDVPIGRQDLCLGRPNSSTLHYQTNWPSFISCAKSTQKLDFDDTTVPCTQCFSSVLRHIAADEPFSSVTTATLRIGSPDTLEVTEILPSTLSYLCLVMTYDVDVHTLVDRVVRRFVSLSELYLHIRRPEHSHDYALSAFLSAPRTLKKFRFEDSLPVRYTEVDLETFLHMHPQLTSLHLNPYPSVTVQPAELPHVTCLDVVSRQASHTLAEFGALLQLSERITPRNASPSRLQVLDIGRSPFFGNSTHFIGHLRRIFPEAHIRSSSAVDV</sequence>
<protein>
    <recommendedName>
        <fullName evidence="3">F-box domain-containing protein</fullName>
    </recommendedName>
</protein>
<dbReference type="AlphaFoldDB" id="A0A0C3P4A0"/>
<keyword evidence="2" id="KW-1185">Reference proteome</keyword>
<evidence type="ECO:0000313" key="2">
    <source>
        <dbReference type="Proteomes" id="UP000053257"/>
    </source>
</evidence>